<evidence type="ECO:0000313" key="3">
    <source>
        <dbReference type="Proteomes" id="UP000466442"/>
    </source>
</evidence>
<gene>
    <name evidence="2" type="ORF">GE061_007614</name>
</gene>
<sequence>MGAKYSKSGRESDEVSESGGPMTKAIAQLLFSELYSEDSSDAISTPSCTSLEDVTDRRLNWNKEIPALHNLE</sequence>
<dbReference type="Proteomes" id="UP000466442">
    <property type="component" value="Unassembled WGS sequence"/>
</dbReference>
<dbReference type="AlphaFoldDB" id="A0A8S9WU29"/>
<feature type="non-terminal residue" evidence="2">
    <location>
        <position position="1"/>
    </location>
</feature>
<evidence type="ECO:0000313" key="2">
    <source>
        <dbReference type="EMBL" id="KAF6199588.1"/>
    </source>
</evidence>
<organism evidence="2 3">
    <name type="scientific">Apolygus lucorum</name>
    <name type="common">Small green plant bug</name>
    <name type="synonym">Lygocoris lucorum</name>
    <dbReference type="NCBI Taxonomy" id="248454"/>
    <lineage>
        <taxon>Eukaryota</taxon>
        <taxon>Metazoa</taxon>
        <taxon>Ecdysozoa</taxon>
        <taxon>Arthropoda</taxon>
        <taxon>Hexapoda</taxon>
        <taxon>Insecta</taxon>
        <taxon>Pterygota</taxon>
        <taxon>Neoptera</taxon>
        <taxon>Paraneoptera</taxon>
        <taxon>Hemiptera</taxon>
        <taxon>Heteroptera</taxon>
        <taxon>Panheteroptera</taxon>
        <taxon>Cimicomorpha</taxon>
        <taxon>Miridae</taxon>
        <taxon>Mirini</taxon>
        <taxon>Apolygus</taxon>
    </lineage>
</organism>
<evidence type="ECO:0000256" key="1">
    <source>
        <dbReference type="SAM" id="MobiDB-lite"/>
    </source>
</evidence>
<proteinExistence type="predicted"/>
<accession>A0A8S9WU29</accession>
<comment type="caution">
    <text evidence="2">The sequence shown here is derived from an EMBL/GenBank/DDBJ whole genome shotgun (WGS) entry which is preliminary data.</text>
</comment>
<keyword evidence="3" id="KW-1185">Reference proteome</keyword>
<protein>
    <submittedName>
        <fullName evidence="2">Uncharacterized protein</fullName>
    </submittedName>
</protein>
<name>A0A8S9WU29_APOLU</name>
<dbReference type="EMBL" id="WIXP02000015">
    <property type="protein sequence ID" value="KAF6199588.1"/>
    <property type="molecule type" value="Genomic_DNA"/>
</dbReference>
<reference evidence="2" key="1">
    <citation type="journal article" date="2021" name="Mol. Ecol. Resour.">
        <title>Apolygus lucorum genome provides insights into omnivorousness and mesophyll feeding.</title>
        <authorList>
            <person name="Liu Y."/>
            <person name="Liu H."/>
            <person name="Wang H."/>
            <person name="Huang T."/>
            <person name="Liu B."/>
            <person name="Yang B."/>
            <person name="Yin L."/>
            <person name="Li B."/>
            <person name="Zhang Y."/>
            <person name="Zhang S."/>
            <person name="Jiang F."/>
            <person name="Zhang X."/>
            <person name="Ren Y."/>
            <person name="Wang B."/>
            <person name="Wang S."/>
            <person name="Lu Y."/>
            <person name="Wu K."/>
            <person name="Fan W."/>
            <person name="Wang G."/>
        </authorList>
    </citation>
    <scope>NUCLEOTIDE SEQUENCE</scope>
    <source>
        <strain evidence="2">12Hb</strain>
    </source>
</reference>
<feature type="region of interest" description="Disordered" evidence="1">
    <location>
        <begin position="1"/>
        <end position="21"/>
    </location>
</feature>